<sequence>MQPPSSSSKDCAESPTLGHSEQDVLIVGAGVLGCTLAISLARQGRRVLLIERNLNEPDRIVGELLQPGGVAALSRLGLESCLEGIDAHPVKGYRIFYHDDVITFLYPPVPNLSKNSYKQDSLQRPKGRSFHHGRFVMKLREVAKREQHIQIVQTTARDLLWSECPKRVVGVRCRRHAEHPVTYHAPLTIIADGYASNFRSKLIDRSVSTSSRFWGLELIDADLGSTSLALGVIGNGGPVLIYQIGKRETRILIDIPETVYKLCSEDGGIKRHIRTRVIPTLPTSVRPAVETALATGRLRSMPNSWLPPSKNQPLGVAVLGDAMNMRHPLTGGGMTVALNDVVLLSQLLNPQKVPSFSDTVAVSRQMRKFHRKRKAKNASLNILAQALYCLFVADDPSLQVLQRGFMKYIKHGGKYVEGPSGLMGGVYHSPFLLCYHFFSIALYSLWVLLCEECANSVWGLPAAIIQCVLVFGRAIKMIAPYILAECS</sequence>
<reference evidence="1 2" key="1">
    <citation type="journal article" date="2022" name="New Phytol.">
        <title>Ecological generalism drives hyperdiversity of secondary metabolite gene clusters in xylarialean endophytes.</title>
        <authorList>
            <person name="Franco M.E.E."/>
            <person name="Wisecaver J.H."/>
            <person name="Arnold A.E."/>
            <person name="Ju Y.M."/>
            <person name="Slot J.C."/>
            <person name="Ahrendt S."/>
            <person name="Moore L.P."/>
            <person name="Eastman K.E."/>
            <person name="Scott K."/>
            <person name="Konkel Z."/>
            <person name="Mondo S.J."/>
            <person name="Kuo A."/>
            <person name="Hayes R.D."/>
            <person name="Haridas S."/>
            <person name="Andreopoulos B."/>
            <person name="Riley R."/>
            <person name="LaButti K."/>
            <person name="Pangilinan J."/>
            <person name="Lipzen A."/>
            <person name="Amirebrahimi M."/>
            <person name="Yan J."/>
            <person name="Adam C."/>
            <person name="Keymanesh K."/>
            <person name="Ng V."/>
            <person name="Louie K."/>
            <person name="Northen T."/>
            <person name="Drula E."/>
            <person name="Henrissat B."/>
            <person name="Hsieh H.M."/>
            <person name="Youens-Clark K."/>
            <person name="Lutzoni F."/>
            <person name="Miadlikowska J."/>
            <person name="Eastwood D.C."/>
            <person name="Hamelin R.C."/>
            <person name="Grigoriev I.V."/>
            <person name="U'Ren J.M."/>
        </authorList>
    </citation>
    <scope>NUCLEOTIDE SEQUENCE [LARGE SCALE GENOMIC DNA]</scope>
    <source>
        <strain evidence="1 2">CBS 119005</strain>
    </source>
</reference>
<comment type="caution">
    <text evidence="1">The sequence shown here is derived from an EMBL/GenBank/DDBJ whole genome shotgun (WGS) entry which is preliminary data.</text>
</comment>
<name>A0ACB9YIL4_9PEZI</name>
<evidence type="ECO:0000313" key="1">
    <source>
        <dbReference type="EMBL" id="KAI4859239.1"/>
    </source>
</evidence>
<accession>A0ACB9YIL4</accession>
<evidence type="ECO:0000313" key="2">
    <source>
        <dbReference type="Proteomes" id="UP001497700"/>
    </source>
</evidence>
<dbReference type="Proteomes" id="UP001497700">
    <property type="component" value="Unassembled WGS sequence"/>
</dbReference>
<keyword evidence="2" id="KW-1185">Reference proteome</keyword>
<keyword evidence="1" id="KW-0503">Monooxygenase</keyword>
<dbReference type="EMBL" id="MU393647">
    <property type="protein sequence ID" value="KAI4859239.1"/>
    <property type="molecule type" value="Genomic_DNA"/>
</dbReference>
<keyword evidence="1" id="KW-0560">Oxidoreductase</keyword>
<protein>
    <submittedName>
        <fullName evidence="1">Squalene monooxygenase erg1</fullName>
    </submittedName>
</protein>
<gene>
    <name evidence="1" type="ORF">F4820DRAFT_462645</name>
</gene>
<organism evidence="1 2">
    <name type="scientific">Hypoxylon rubiginosum</name>
    <dbReference type="NCBI Taxonomy" id="110542"/>
    <lineage>
        <taxon>Eukaryota</taxon>
        <taxon>Fungi</taxon>
        <taxon>Dikarya</taxon>
        <taxon>Ascomycota</taxon>
        <taxon>Pezizomycotina</taxon>
        <taxon>Sordariomycetes</taxon>
        <taxon>Xylariomycetidae</taxon>
        <taxon>Xylariales</taxon>
        <taxon>Hypoxylaceae</taxon>
        <taxon>Hypoxylon</taxon>
    </lineage>
</organism>
<proteinExistence type="predicted"/>